<evidence type="ECO:0000313" key="9">
    <source>
        <dbReference type="EMBL" id="CAI0422543.1"/>
    </source>
</evidence>
<accession>A0AAV0KK80</accession>
<keyword evidence="3" id="KW-0223">Dioxygenase</keyword>
<dbReference type="InterPro" id="IPR027443">
    <property type="entry name" value="IPNS-like_sf"/>
</dbReference>
<proteinExistence type="inferred from homology"/>
<comment type="caution">
    <text evidence="9">The sequence shown here is derived from an EMBL/GenBank/DDBJ whole genome shotgun (WGS) entry which is preliminary data.</text>
</comment>
<evidence type="ECO:0000256" key="1">
    <source>
        <dbReference type="ARBA" id="ARBA00008056"/>
    </source>
</evidence>
<dbReference type="Pfam" id="PF03171">
    <property type="entry name" value="2OG-FeII_Oxy"/>
    <property type="match status" value="1"/>
</dbReference>
<keyword evidence="2 7" id="KW-0479">Metal-binding</keyword>
<comment type="function">
    <text evidence="6">Probable 2-oxoglutarate-dependent dioxygenase that may be involved in glucosinolates biosynthesis. May play a role in the production of aliphatic glucosinolates.</text>
</comment>
<dbReference type="InterPro" id="IPR005123">
    <property type="entry name" value="Oxoglu/Fe-dep_dioxygenase_dom"/>
</dbReference>
<keyword evidence="5 7" id="KW-0408">Iron</keyword>
<dbReference type="SUPFAM" id="SSF51197">
    <property type="entry name" value="Clavaminate synthase-like"/>
    <property type="match status" value="1"/>
</dbReference>
<dbReference type="Pfam" id="PF14226">
    <property type="entry name" value="DIOX_N"/>
    <property type="match status" value="1"/>
</dbReference>
<dbReference type="Proteomes" id="UP001154282">
    <property type="component" value="Unassembled WGS sequence"/>
</dbReference>
<dbReference type="InterPro" id="IPR044861">
    <property type="entry name" value="IPNS-like_FE2OG_OXY"/>
</dbReference>
<dbReference type="InterPro" id="IPR050231">
    <property type="entry name" value="Iron_ascorbate_oxido_reductase"/>
</dbReference>
<organism evidence="9 10">
    <name type="scientific">Linum tenue</name>
    <dbReference type="NCBI Taxonomy" id="586396"/>
    <lineage>
        <taxon>Eukaryota</taxon>
        <taxon>Viridiplantae</taxon>
        <taxon>Streptophyta</taxon>
        <taxon>Embryophyta</taxon>
        <taxon>Tracheophyta</taxon>
        <taxon>Spermatophyta</taxon>
        <taxon>Magnoliopsida</taxon>
        <taxon>eudicotyledons</taxon>
        <taxon>Gunneridae</taxon>
        <taxon>Pentapetalae</taxon>
        <taxon>rosids</taxon>
        <taxon>fabids</taxon>
        <taxon>Malpighiales</taxon>
        <taxon>Linaceae</taxon>
        <taxon>Linum</taxon>
    </lineage>
</organism>
<dbReference type="EMBL" id="CAMGYJ010000005">
    <property type="protein sequence ID" value="CAI0422543.1"/>
    <property type="molecule type" value="Genomic_DNA"/>
</dbReference>
<keyword evidence="10" id="KW-1185">Reference proteome</keyword>
<dbReference type="AlphaFoldDB" id="A0AAV0KK80"/>
<name>A0AAV0KK80_9ROSI</name>
<evidence type="ECO:0000256" key="4">
    <source>
        <dbReference type="ARBA" id="ARBA00023002"/>
    </source>
</evidence>
<evidence type="ECO:0000256" key="3">
    <source>
        <dbReference type="ARBA" id="ARBA00022964"/>
    </source>
</evidence>
<dbReference type="GO" id="GO:0051213">
    <property type="term" value="F:dioxygenase activity"/>
    <property type="evidence" value="ECO:0007669"/>
    <property type="project" value="UniProtKB-KW"/>
</dbReference>
<feature type="domain" description="Fe2OG dioxygenase" evidence="8">
    <location>
        <begin position="142"/>
        <end position="267"/>
    </location>
</feature>
<evidence type="ECO:0000256" key="6">
    <source>
        <dbReference type="ARBA" id="ARBA00057022"/>
    </source>
</evidence>
<dbReference type="InterPro" id="IPR026992">
    <property type="entry name" value="DIOX_N"/>
</dbReference>
<gene>
    <name evidence="9" type="ORF">LITE_LOCUS19177</name>
</gene>
<dbReference type="PROSITE" id="PS51471">
    <property type="entry name" value="FE2OG_OXY"/>
    <property type="match status" value="1"/>
</dbReference>
<evidence type="ECO:0000259" key="8">
    <source>
        <dbReference type="PROSITE" id="PS51471"/>
    </source>
</evidence>
<reference evidence="9" key="1">
    <citation type="submission" date="2022-08" db="EMBL/GenBank/DDBJ databases">
        <authorList>
            <person name="Gutierrez-Valencia J."/>
        </authorList>
    </citation>
    <scope>NUCLEOTIDE SEQUENCE</scope>
</reference>
<dbReference type="PANTHER" id="PTHR47990">
    <property type="entry name" value="2-OXOGLUTARATE (2OG) AND FE(II)-DEPENDENT OXYGENASE SUPERFAMILY PROTEIN-RELATED"/>
    <property type="match status" value="1"/>
</dbReference>
<evidence type="ECO:0000256" key="7">
    <source>
        <dbReference type="RuleBase" id="RU003682"/>
    </source>
</evidence>
<sequence length="319" mass="35904">MGSKIVDAKIPVVNLFGEALKPGSGAWAAASGDVRRAMEGYGCMEVVYDKSSEELSSSVLEALEELFELPQETKMKNVNPKPAHGYMGRLSVLPIHEGLGIEYATDREACEEFTKLMWPEGNPHFCEVVHSYAVMVAQLQKLVVRMLLESYGIRTDKYDAHSDSTTYLMRLLKYRRSKGETNLGFKGHTDKSFVSILHQNQVNGLEVRLNDGEWVYYQPSSSSSFAVIAGDVIMAWSNDRIKSCYHRVMVEGEEVRYAVGLFSFLTAIVEAPEELVDEDHPLLYKPFYNQDLLDFYVKNNSQNKGDTNMVKAYCGTSML</sequence>
<dbReference type="GO" id="GO:0046872">
    <property type="term" value="F:metal ion binding"/>
    <property type="evidence" value="ECO:0007669"/>
    <property type="project" value="UniProtKB-KW"/>
</dbReference>
<evidence type="ECO:0000256" key="2">
    <source>
        <dbReference type="ARBA" id="ARBA00022723"/>
    </source>
</evidence>
<evidence type="ECO:0000256" key="5">
    <source>
        <dbReference type="ARBA" id="ARBA00023004"/>
    </source>
</evidence>
<dbReference type="Gene3D" id="2.60.120.330">
    <property type="entry name" value="B-lactam Antibiotic, Isopenicillin N Synthase, Chain"/>
    <property type="match status" value="1"/>
</dbReference>
<keyword evidence="4 7" id="KW-0560">Oxidoreductase</keyword>
<evidence type="ECO:0000313" key="10">
    <source>
        <dbReference type="Proteomes" id="UP001154282"/>
    </source>
</evidence>
<comment type="similarity">
    <text evidence="1 7">Belongs to the iron/ascorbate-dependent oxidoreductase family.</text>
</comment>
<protein>
    <recommendedName>
        <fullName evidence="8">Fe2OG dioxygenase domain-containing protein</fullName>
    </recommendedName>
</protein>
<dbReference type="FunFam" id="2.60.120.330:FF:000022">
    <property type="entry name" value="Probable 2-oxoglutarate-dependent dioxygenase AOP1.2"/>
    <property type="match status" value="1"/>
</dbReference>